<evidence type="ECO:0000313" key="4">
    <source>
        <dbReference type="Proteomes" id="UP000268652"/>
    </source>
</evidence>
<dbReference type="EMBL" id="RBDX01000003">
    <property type="protein sequence ID" value="RKN11393.1"/>
    <property type="molecule type" value="Genomic_DNA"/>
</dbReference>
<dbReference type="Pfam" id="PF19054">
    <property type="entry name" value="DUF5753"/>
    <property type="match status" value="1"/>
</dbReference>
<gene>
    <name evidence="3" type="ORF">D7318_04225</name>
    <name evidence="2" type="ORF">D7319_05435</name>
</gene>
<dbReference type="Gene3D" id="1.10.260.40">
    <property type="entry name" value="lambda repressor-like DNA-binding domains"/>
    <property type="match status" value="1"/>
</dbReference>
<evidence type="ECO:0000313" key="3">
    <source>
        <dbReference type="EMBL" id="RKN26588.1"/>
    </source>
</evidence>
<reference evidence="4 5" key="1">
    <citation type="submission" date="2018-09" db="EMBL/GenBank/DDBJ databases">
        <title>Streptomyces sp. nov. DS1-2, an endophytic actinomycete isolated from roots of Dendrobium scabrilingue.</title>
        <authorList>
            <person name="Kuncharoen N."/>
            <person name="Kudo T."/>
            <person name="Ohkuma M."/>
            <person name="Yuki M."/>
            <person name="Tanasupawat S."/>
        </authorList>
    </citation>
    <scope>NUCLEOTIDE SEQUENCE [LARGE SCALE GENOMIC DNA]</scope>
    <source>
        <strain evidence="2 5">AZ1-7</strain>
        <strain evidence="3 4">DS1-2</strain>
    </source>
</reference>
<dbReference type="Pfam" id="PF13560">
    <property type="entry name" value="HTH_31"/>
    <property type="match status" value="1"/>
</dbReference>
<sequence>MANLQVTGPDRESPSEGLNDLEYLGGEVRVAREGRKLSQVQLGKATGYSKSYVCKVEGGVIIPSVEFARKCDVVFGTPGMFERLRQRIVERGHPSWFAPYAKMEGSAVEMLIYSLNVIPGLLQTESYAEAIFRVDDPQPGAEEVRQRVAKRMARKTILTRDVPPMLWVVLHESALRTVIGDAAVMRDQMARLAEAARTPRVTLQILPFGAGCLPAIVPFTALRFRDGGTTLYSDTIAGGQMSDSPQQVTYASRAFDRLRMESLGTGESLRLVEKIEREYRDAAGSN</sequence>
<dbReference type="Proteomes" id="UP000268652">
    <property type="component" value="Unassembled WGS sequence"/>
</dbReference>
<dbReference type="AlphaFoldDB" id="A0A3A9WGG4"/>
<evidence type="ECO:0000259" key="1">
    <source>
        <dbReference type="PROSITE" id="PS50943"/>
    </source>
</evidence>
<dbReference type="Proteomes" id="UP000275024">
    <property type="component" value="Unassembled WGS sequence"/>
</dbReference>
<protein>
    <submittedName>
        <fullName evidence="2">XRE family transcriptional regulator</fullName>
    </submittedName>
</protein>
<accession>A0A3A9WGG4</accession>
<dbReference type="InterPro" id="IPR010982">
    <property type="entry name" value="Lambda_DNA-bd_dom_sf"/>
</dbReference>
<dbReference type="InterPro" id="IPR043917">
    <property type="entry name" value="DUF5753"/>
</dbReference>
<evidence type="ECO:0000313" key="5">
    <source>
        <dbReference type="Proteomes" id="UP000275024"/>
    </source>
</evidence>
<dbReference type="EMBL" id="RBDY01000002">
    <property type="protein sequence ID" value="RKN26588.1"/>
    <property type="molecule type" value="Genomic_DNA"/>
</dbReference>
<evidence type="ECO:0000313" key="2">
    <source>
        <dbReference type="EMBL" id="RKN11393.1"/>
    </source>
</evidence>
<dbReference type="RefSeq" id="WP_120695467.1">
    <property type="nucleotide sequence ID" value="NZ_RBDX01000003.1"/>
</dbReference>
<dbReference type="InterPro" id="IPR001387">
    <property type="entry name" value="Cro/C1-type_HTH"/>
</dbReference>
<dbReference type="PROSITE" id="PS50943">
    <property type="entry name" value="HTH_CROC1"/>
    <property type="match status" value="1"/>
</dbReference>
<dbReference type="OrthoDB" id="2897536at2"/>
<feature type="domain" description="HTH cro/C1-type" evidence="1">
    <location>
        <begin position="28"/>
        <end position="81"/>
    </location>
</feature>
<keyword evidence="4" id="KW-1185">Reference proteome</keyword>
<dbReference type="SMART" id="SM00530">
    <property type="entry name" value="HTH_XRE"/>
    <property type="match status" value="1"/>
</dbReference>
<dbReference type="GO" id="GO:0003677">
    <property type="term" value="F:DNA binding"/>
    <property type="evidence" value="ECO:0007669"/>
    <property type="project" value="InterPro"/>
</dbReference>
<name>A0A3A9WGG4_9ACTN</name>
<dbReference type="CDD" id="cd00093">
    <property type="entry name" value="HTH_XRE"/>
    <property type="match status" value="1"/>
</dbReference>
<comment type="caution">
    <text evidence="2">The sequence shown here is derived from an EMBL/GenBank/DDBJ whole genome shotgun (WGS) entry which is preliminary data.</text>
</comment>
<organism evidence="2 5">
    <name type="scientific">Streptomyces radicis</name>
    <dbReference type="NCBI Taxonomy" id="1750517"/>
    <lineage>
        <taxon>Bacteria</taxon>
        <taxon>Bacillati</taxon>
        <taxon>Actinomycetota</taxon>
        <taxon>Actinomycetes</taxon>
        <taxon>Kitasatosporales</taxon>
        <taxon>Streptomycetaceae</taxon>
        <taxon>Streptomyces</taxon>
    </lineage>
</organism>
<dbReference type="SUPFAM" id="SSF47413">
    <property type="entry name" value="lambda repressor-like DNA-binding domains"/>
    <property type="match status" value="1"/>
</dbReference>
<proteinExistence type="predicted"/>